<dbReference type="InterPro" id="IPR058581">
    <property type="entry name" value="TM_HPP"/>
</dbReference>
<reference evidence="3" key="1">
    <citation type="submission" date="2021-03" db="EMBL/GenBank/DDBJ databases">
        <title>Whole genome sequence of Streptomyces bomunensis MMS17-BM035.</title>
        <authorList>
            <person name="Lee J.H."/>
        </authorList>
    </citation>
    <scope>NUCLEOTIDE SEQUENCE</scope>
    <source>
        <strain evidence="3">MMS17-BM035</strain>
    </source>
</reference>
<proteinExistence type="predicted"/>
<evidence type="ECO:0000313" key="3">
    <source>
        <dbReference type="EMBL" id="MBP0462168.1"/>
    </source>
</evidence>
<keyword evidence="1" id="KW-0812">Transmembrane</keyword>
<evidence type="ECO:0000259" key="2">
    <source>
        <dbReference type="Pfam" id="PF04982"/>
    </source>
</evidence>
<keyword evidence="1" id="KW-1133">Transmembrane helix</keyword>
<protein>
    <submittedName>
        <fullName evidence="3">HPP family protein</fullName>
    </submittedName>
</protein>
<comment type="caution">
    <text evidence="3">The sequence shown here is derived from an EMBL/GenBank/DDBJ whole genome shotgun (WGS) entry which is preliminary data.</text>
</comment>
<organism evidence="3 4">
    <name type="scientific">Streptomyces montanisoli</name>
    <dbReference type="NCBI Taxonomy" id="2798581"/>
    <lineage>
        <taxon>Bacteria</taxon>
        <taxon>Bacillati</taxon>
        <taxon>Actinomycetota</taxon>
        <taxon>Actinomycetes</taxon>
        <taxon>Kitasatosporales</taxon>
        <taxon>Streptomycetaceae</taxon>
        <taxon>Streptomyces</taxon>
    </lineage>
</organism>
<dbReference type="Proteomes" id="UP000670475">
    <property type="component" value="Unassembled WGS sequence"/>
</dbReference>
<sequence length="151" mass="15243">MLTTTLGPTAYVVLAHPDTEGAKLRNSVLGHATATACGLACLAVFGLWSHPSVAVTQHDTWTQIGAQALSVGVTLLVLTLLGAYHPPAAATALLITSGIAKPGPQLYGMLAGLALLIAGAALLAKVPGARTRARDDGQASAGRGDREGREG</sequence>
<name>A0A940MPK8_9ACTN</name>
<keyword evidence="4" id="KW-1185">Reference proteome</keyword>
<feature type="transmembrane region" description="Helical" evidence="1">
    <location>
        <begin position="106"/>
        <end position="124"/>
    </location>
</feature>
<evidence type="ECO:0000313" key="4">
    <source>
        <dbReference type="Proteomes" id="UP000670475"/>
    </source>
</evidence>
<dbReference type="Pfam" id="PF04982">
    <property type="entry name" value="TM_HPP"/>
    <property type="match status" value="1"/>
</dbReference>
<accession>A0A940MPK8</accession>
<evidence type="ECO:0000256" key="1">
    <source>
        <dbReference type="SAM" id="Phobius"/>
    </source>
</evidence>
<feature type="domain" description="HPP transmembrane region" evidence="2">
    <location>
        <begin position="2"/>
        <end position="126"/>
    </location>
</feature>
<dbReference type="AlphaFoldDB" id="A0A940MPK8"/>
<dbReference type="EMBL" id="JAGIQL010000314">
    <property type="protein sequence ID" value="MBP0462168.1"/>
    <property type="molecule type" value="Genomic_DNA"/>
</dbReference>
<feature type="transmembrane region" description="Helical" evidence="1">
    <location>
        <begin position="68"/>
        <end position="86"/>
    </location>
</feature>
<feature type="transmembrane region" description="Helical" evidence="1">
    <location>
        <begin position="28"/>
        <end position="48"/>
    </location>
</feature>
<gene>
    <name evidence="3" type="ORF">JFN87_32715</name>
</gene>
<keyword evidence="1" id="KW-0472">Membrane</keyword>